<dbReference type="GeneID" id="101845744"/>
<evidence type="ECO:0000256" key="1">
    <source>
        <dbReference type="SAM" id="Coils"/>
    </source>
</evidence>
<name>A0ABM1A8V8_APLCA</name>
<feature type="compositionally biased region" description="Low complexity" evidence="2">
    <location>
        <begin position="82"/>
        <end position="102"/>
    </location>
</feature>
<keyword evidence="3" id="KW-1185">Reference proteome</keyword>
<feature type="compositionally biased region" description="Polar residues" evidence="2">
    <location>
        <begin position="66"/>
        <end position="78"/>
    </location>
</feature>
<evidence type="ECO:0000313" key="4">
    <source>
        <dbReference type="RefSeq" id="XP_012943061.1"/>
    </source>
</evidence>
<keyword evidence="1" id="KW-0175">Coiled coil</keyword>
<evidence type="ECO:0000313" key="3">
    <source>
        <dbReference type="Proteomes" id="UP000694888"/>
    </source>
</evidence>
<dbReference type="RefSeq" id="XP_012943061.1">
    <property type="nucleotide sequence ID" value="XM_013087607.2"/>
</dbReference>
<gene>
    <name evidence="4" type="primary">LOC101845744</name>
</gene>
<protein>
    <submittedName>
        <fullName evidence="4">Uncharacterized protein PFB0145c isoform X1</fullName>
    </submittedName>
</protein>
<feature type="region of interest" description="Disordered" evidence="2">
    <location>
        <begin position="52"/>
        <end position="102"/>
    </location>
</feature>
<proteinExistence type="predicted"/>
<reference evidence="4" key="1">
    <citation type="submission" date="2025-08" db="UniProtKB">
        <authorList>
            <consortium name="RefSeq"/>
        </authorList>
    </citation>
    <scope>IDENTIFICATION</scope>
</reference>
<organism evidence="3 4">
    <name type="scientific">Aplysia californica</name>
    <name type="common">California sea hare</name>
    <dbReference type="NCBI Taxonomy" id="6500"/>
    <lineage>
        <taxon>Eukaryota</taxon>
        <taxon>Metazoa</taxon>
        <taxon>Spiralia</taxon>
        <taxon>Lophotrochozoa</taxon>
        <taxon>Mollusca</taxon>
        <taxon>Gastropoda</taxon>
        <taxon>Heterobranchia</taxon>
        <taxon>Euthyneura</taxon>
        <taxon>Tectipleura</taxon>
        <taxon>Aplysiida</taxon>
        <taxon>Aplysioidea</taxon>
        <taxon>Aplysiidae</taxon>
        <taxon>Aplysia</taxon>
    </lineage>
</organism>
<accession>A0ABM1A8V8</accession>
<sequence>MYPGVRRYSHTPVIYWDRWTRSRQGETNTADLYDYWWSNLSQVIGRACSPVSSPTIQRANRGGRQGQNSPSPGSTSCPDTFIINSGSSSNNDNSNNNNNNIYNSNADSISSNSSLSSLTASITSREGGEQTMASNMSFADWRQASNESLMTTAENLLDNLEDVADILTEIDDKYITSAENEEVDDARASIIQRFHEGVESARNVVGVLKREKWRLSKREMSVELKMGELEDYKSHLRSDMSSLNQTVDALSMRVVQLENQLVEAQEVQENLEAEVAEHKRCMEDATQKYSELLKEKNAVSKELGTLKSHTMDTLSSENSMLKNEIMVLRDENHKLKELIRGAETHPQQNDDDHLARLTRDFLKELSSLEVEKTIHGDDSVAELQDQDSSKLNGTL</sequence>
<evidence type="ECO:0000256" key="2">
    <source>
        <dbReference type="SAM" id="MobiDB-lite"/>
    </source>
</evidence>
<feature type="coiled-coil region" evidence="1">
    <location>
        <begin position="240"/>
        <end position="338"/>
    </location>
</feature>
<dbReference type="Proteomes" id="UP000694888">
    <property type="component" value="Unplaced"/>
</dbReference>